<keyword evidence="1" id="KW-1133">Transmembrane helix</keyword>
<feature type="transmembrane region" description="Helical" evidence="1">
    <location>
        <begin position="35"/>
        <end position="58"/>
    </location>
</feature>
<feature type="transmembrane region" description="Helical" evidence="1">
    <location>
        <begin position="12"/>
        <end position="28"/>
    </location>
</feature>
<evidence type="ECO:0000313" key="3">
    <source>
        <dbReference type="Proteomes" id="UP000256512"/>
    </source>
</evidence>
<evidence type="ECO:0000313" key="2">
    <source>
        <dbReference type="EMBL" id="REC54508.1"/>
    </source>
</evidence>
<feature type="transmembrane region" description="Helical" evidence="1">
    <location>
        <begin position="155"/>
        <end position="178"/>
    </location>
</feature>
<gene>
    <name evidence="2" type="ORF">DRF62_09300</name>
</gene>
<keyword evidence="1" id="KW-0472">Membrane</keyword>
<comment type="caution">
    <text evidence="2">The sequence shown here is derived from an EMBL/GenBank/DDBJ whole genome shotgun (WGS) entry which is preliminary data.</text>
</comment>
<feature type="transmembrane region" description="Helical" evidence="1">
    <location>
        <begin position="93"/>
        <end position="111"/>
    </location>
</feature>
<evidence type="ECO:0000256" key="1">
    <source>
        <dbReference type="SAM" id="Phobius"/>
    </source>
</evidence>
<keyword evidence="1" id="KW-0812">Transmembrane</keyword>
<sequence>MVWDVEIGKQVSMIILMGVLILIFINYKKIEKVNLFFFAGFVIFSLLDFFCYFYYKYIKMPTDTFYVIGSSVVFFLYLFYYYQIFDSRRLKKIQTVIIVIFLVNVFCMLYFEDKFWGRFSFNMLYVNLLLLTFSIILFLYQTFNSDKIFEIKNYLPFWISVSSLIYYIGIIPIFYFRTKVSPDLYFFILFLLNLINNGVLVFGLFWNKPDKFRQI</sequence>
<proteinExistence type="predicted"/>
<reference evidence="2 3" key="1">
    <citation type="journal article" date="2006" name="Int. J. Syst. Evol. Microbiol.">
        <title>Chryseobacterium piscium sp. nov., isolated from fish of the South Atlantic Ocean off South Africa.</title>
        <authorList>
            <person name="de Beer H."/>
            <person name="Hugo C.J."/>
            <person name="Jooste P.J."/>
            <person name="Vancanneyt M."/>
            <person name="Coenye T."/>
            <person name="Vandamme P."/>
        </authorList>
    </citation>
    <scope>NUCLEOTIDE SEQUENCE [LARGE SCALE GENOMIC DNA]</scope>
    <source>
        <strain evidence="2 3">CCUG 51923</strain>
    </source>
</reference>
<protein>
    <submittedName>
        <fullName evidence="2">Uncharacterized protein</fullName>
    </submittedName>
</protein>
<accession>A0A3D9BLW2</accession>
<dbReference type="Proteomes" id="UP000256512">
    <property type="component" value="Unassembled WGS sequence"/>
</dbReference>
<organism evidence="2 3">
    <name type="scientific">Chryseobacterium piscium</name>
    <dbReference type="NCBI Taxonomy" id="333702"/>
    <lineage>
        <taxon>Bacteria</taxon>
        <taxon>Pseudomonadati</taxon>
        <taxon>Bacteroidota</taxon>
        <taxon>Flavobacteriia</taxon>
        <taxon>Flavobacteriales</taxon>
        <taxon>Weeksellaceae</taxon>
        <taxon>Chryseobacterium group</taxon>
        <taxon>Chryseobacterium</taxon>
    </lineage>
</organism>
<feature type="transmembrane region" description="Helical" evidence="1">
    <location>
        <begin position="184"/>
        <end position="206"/>
    </location>
</feature>
<name>A0A3D9BLW2_9FLAO</name>
<feature type="transmembrane region" description="Helical" evidence="1">
    <location>
        <begin position="123"/>
        <end position="143"/>
    </location>
</feature>
<dbReference type="EMBL" id="QNVS01000023">
    <property type="protein sequence ID" value="REC54508.1"/>
    <property type="molecule type" value="Genomic_DNA"/>
</dbReference>
<feature type="transmembrane region" description="Helical" evidence="1">
    <location>
        <begin position="64"/>
        <end position="81"/>
    </location>
</feature>
<keyword evidence="3" id="KW-1185">Reference proteome</keyword>
<dbReference type="AlphaFoldDB" id="A0A3D9BLW2"/>